<dbReference type="CDD" id="cd04301">
    <property type="entry name" value="NAT_SF"/>
    <property type="match status" value="1"/>
</dbReference>
<dbReference type="PANTHER" id="PTHR43800:SF1">
    <property type="entry name" value="PEPTIDYL-LYSINE N-ACETYLTRANSFERASE YJAB"/>
    <property type="match status" value="1"/>
</dbReference>
<keyword evidence="1 4" id="KW-0808">Transferase</keyword>
<reference evidence="4 5" key="1">
    <citation type="submission" date="2023-07" db="EMBL/GenBank/DDBJ databases">
        <authorList>
            <person name="Lian W.-H."/>
        </authorList>
    </citation>
    <scope>NUCLEOTIDE SEQUENCE [LARGE SCALE GENOMIC DNA]</scope>
    <source>
        <strain evidence="4 5">SYSU DXS3180</strain>
    </source>
</reference>
<organism evidence="4 5">
    <name type="scientific">Danxiaibacter flavus</name>
    <dbReference type="NCBI Taxonomy" id="3049108"/>
    <lineage>
        <taxon>Bacteria</taxon>
        <taxon>Pseudomonadati</taxon>
        <taxon>Bacteroidota</taxon>
        <taxon>Chitinophagia</taxon>
        <taxon>Chitinophagales</taxon>
        <taxon>Chitinophagaceae</taxon>
        <taxon>Danxiaibacter</taxon>
    </lineage>
</organism>
<dbReference type="InterPro" id="IPR016181">
    <property type="entry name" value="Acyl_CoA_acyltransferase"/>
</dbReference>
<dbReference type="InterPro" id="IPR000182">
    <property type="entry name" value="GNAT_dom"/>
</dbReference>
<dbReference type="Gene3D" id="3.40.630.30">
    <property type="match status" value="1"/>
</dbReference>
<protein>
    <submittedName>
        <fullName evidence="4">GNAT family N-acetyltransferase</fullName>
        <ecNumber evidence="4">2.3.1.-</ecNumber>
    </submittedName>
</protein>
<accession>A0ABV3ZII9</accession>
<feature type="domain" description="N-acetyltransferase" evidence="3">
    <location>
        <begin position="9"/>
        <end position="150"/>
    </location>
</feature>
<evidence type="ECO:0000256" key="1">
    <source>
        <dbReference type="ARBA" id="ARBA00022679"/>
    </source>
</evidence>
<dbReference type="SUPFAM" id="SSF55729">
    <property type="entry name" value="Acyl-CoA N-acyltransferases (Nat)"/>
    <property type="match status" value="1"/>
</dbReference>
<dbReference type="Proteomes" id="UP001560573">
    <property type="component" value="Unassembled WGS sequence"/>
</dbReference>
<sequence>MENIKQDAIKIVPYNSSYRKQLISVWEESVRATHNFLAASDIDYYKDIVAAIDFSAFPVFCLEQNETVIGFIGVADKKIEMLFLSPNAIGQGLGKKLMRYAIEELKADKVDVNEQNNHAVLFYKKSGFITFERSEKDSEGKDYPILKMILPQN</sequence>
<gene>
    <name evidence="4" type="ORF">QTN47_19560</name>
</gene>
<evidence type="ECO:0000259" key="3">
    <source>
        <dbReference type="PROSITE" id="PS51186"/>
    </source>
</evidence>
<dbReference type="GO" id="GO:0016746">
    <property type="term" value="F:acyltransferase activity"/>
    <property type="evidence" value="ECO:0007669"/>
    <property type="project" value="UniProtKB-KW"/>
</dbReference>
<dbReference type="Pfam" id="PF13673">
    <property type="entry name" value="Acetyltransf_10"/>
    <property type="match status" value="1"/>
</dbReference>
<dbReference type="EC" id="2.3.1.-" evidence="4"/>
<dbReference type="RefSeq" id="WP_369331120.1">
    <property type="nucleotide sequence ID" value="NZ_JAULBC010000007.1"/>
</dbReference>
<evidence type="ECO:0000313" key="4">
    <source>
        <dbReference type="EMBL" id="MEX6689712.1"/>
    </source>
</evidence>
<dbReference type="PANTHER" id="PTHR43800">
    <property type="entry name" value="PEPTIDYL-LYSINE N-ACETYLTRANSFERASE YJAB"/>
    <property type="match status" value="1"/>
</dbReference>
<comment type="caution">
    <text evidence="4">The sequence shown here is derived from an EMBL/GenBank/DDBJ whole genome shotgun (WGS) entry which is preliminary data.</text>
</comment>
<dbReference type="PROSITE" id="PS51186">
    <property type="entry name" value="GNAT"/>
    <property type="match status" value="1"/>
</dbReference>
<keyword evidence="2 4" id="KW-0012">Acyltransferase</keyword>
<keyword evidence="5" id="KW-1185">Reference proteome</keyword>
<dbReference type="EMBL" id="JAULBC010000007">
    <property type="protein sequence ID" value="MEX6689712.1"/>
    <property type="molecule type" value="Genomic_DNA"/>
</dbReference>
<evidence type="ECO:0000313" key="5">
    <source>
        <dbReference type="Proteomes" id="UP001560573"/>
    </source>
</evidence>
<evidence type="ECO:0000256" key="2">
    <source>
        <dbReference type="ARBA" id="ARBA00023315"/>
    </source>
</evidence>
<name>A0ABV3ZII9_9BACT</name>
<proteinExistence type="predicted"/>